<proteinExistence type="predicted"/>
<comment type="caution">
    <text evidence="3">The sequence shown here is derived from an EMBL/GenBank/DDBJ whole genome shotgun (WGS) entry which is preliminary data.</text>
</comment>
<feature type="transmembrane region" description="Helical" evidence="1">
    <location>
        <begin position="291"/>
        <end position="310"/>
    </location>
</feature>
<keyword evidence="1" id="KW-0812">Transmembrane</keyword>
<dbReference type="AlphaFoldDB" id="A0A415IL33"/>
<feature type="transmembrane region" description="Helical" evidence="1">
    <location>
        <begin position="105"/>
        <end position="125"/>
    </location>
</feature>
<sequence length="363" mass="41961">MKITVSRHISVLQVAFIMLFVSYFIPDLAKSSTVVEQLLRYGSYVLFLYEGGKKSLESNQLLRFFLFEIFAIVISIFTRDFYWCIIITIILLISNQNMEWTFNTGFNVLLVSTTLVILACLIGVLPNLVTNRLNDTANRYAVGFYHSNVLPLCYMYLFLFRLVIKKFLSKKETFIWVLIGLCIYYLCKSRTSYACVLILSLMNIIAPLIHGKRILNFTRIIAQLSPVIASVFSLSITLQQGNYDVRMYAINEFFSGRYAIAYHYIRKFGIRAISFMSASEYAENQAVLDNGFLYTGIRYGLLFLLFYFFIFYKLGKLFKNNFLMLIVLIVLSIANMVDNDLYSYGFLPFLMLAFGEKASNKKT</sequence>
<dbReference type="RefSeq" id="WP_117919670.1">
    <property type="nucleotide sequence ID" value="NZ_QROF01000001.1"/>
</dbReference>
<name>A0A415IL33_9FIRM</name>
<feature type="transmembrane region" description="Helical" evidence="1">
    <location>
        <begin position="317"/>
        <end position="335"/>
    </location>
</feature>
<evidence type="ECO:0000313" key="3">
    <source>
        <dbReference type="EMBL" id="RHL08309.1"/>
    </source>
</evidence>
<evidence type="ECO:0000313" key="2">
    <source>
        <dbReference type="EMBL" id="RHC38359.1"/>
    </source>
</evidence>
<feature type="transmembrane region" description="Helical" evidence="1">
    <location>
        <begin position="221"/>
        <end position="238"/>
    </location>
</feature>
<dbReference type="Proteomes" id="UP000286104">
    <property type="component" value="Unassembled WGS sequence"/>
</dbReference>
<feature type="transmembrane region" description="Helical" evidence="1">
    <location>
        <begin position="192"/>
        <end position="209"/>
    </location>
</feature>
<evidence type="ECO:0000256" key="1">
    <source>
        <dbReference type="SAM" id="Phobius"/>
    </source>
</evidence>
<organism evidence="3 5">
    <name type="scientific">Agathobacter rectalis</name>
    <dbReference type="NCBI Taxonomy" id="39491"/>
    <lineage>
        <taxon>Bacteria</taxon>
        <taxon>Bacillati</taxon>
        <taxon>Bacillota</taxon>
        <taxon>Clostridia</taxon>
        <taxon>Lachnospirales</taxon>
        <taxon>Lachnospiraceae</taxon>
        <taxon>Agathobacter</taxon>
    </lineage>
</organism>
<accession>A0A415IL33</accession>
<dbReference type="EMBL" id="QSHU01000016">
    <property type="protein sequence ID" value="RHC38359.1"/>
    <property type="molecule type" value="Genomic_DNA"/>
</dbReference>
<keyword evidence="1" id="KW-1133">Transmembrane helix</keyword>
<evidence type="ECO:0008006" key="6">
    <source>
        <dbReference type="Google" id="ProtNLM"/>
    </source>
</evidence>
<gene>
    <name evidence="3" type="ORF">DW038_02540</name>
    <name evidence="2" type="ORF">DW848_11420</name>
</gene>
<feature type="transmembrane region" description="Helical" evidence="1">
    <location>
        <begin position="64"/>
        <end position="93"/>
    </location>
</feature>
<dbReference type="Proteomes" id="UP000286181">
    <property type="component" value="Unassembled WGS sequence"/>
</dbReference>
<protein>
    <recommendedName>
        <fullName evidence="6">O-antigen ligase domain-containing protein</fullName>
    </recommendedName>
</protein>
<dbReference type="EMBL" id="QROF01000001">
    <property type="protein sequence ID" value="RHL08309.1"/>
    <property type="molecule type" value="Genomic_DNA"/>
</dbReference>
<feature type="transmembrane region" description="Helical" evidence="1">
    <location>
        <begin position="145"/>
        <end position="164"/>
    </location>
</feature>
<feature type="transmembrane region" description="Helical" evidence="1">
    <location>
        <begin position="7"/>
        <end position="25"/>
    </location>
</feature>
<keyword evidence="1" id="KW-0472">Membrane</keyword>
<reference evidence="4 5" key="1">
    <citation type="submission" date="2018-08" db="EMBL/GenBank/DDBJ databases">
        <title>A genome reference for cultivated species of the human gut microbiota.</title>
        <authorList>
            <person name="Zou Y."/>
            <person name="Xue W."/>
            <person name="Luo G."/>
        </authorList>
    </citation>
    <scope>NUCLEOTIDE SEQUENCE [LARGE SCALE GENOMIC DNA]</scope>
    <source>
        <strain evidence="3 5">AF39-14AC</strain>
        <strain evidence="2 4">AM36-3AA</strain>
    </source>
</reference>
<evidence type="ECO:0000313" key="5">
    <source>
        <dbReference type="Proteomes" id="UP000286181"/>
    </source>
</evidence>
<evidence type="ECO:0000313" key="4">
    <source>
        <dbReference type="Proteomes" id="UP000286104"/>
    </source>
</evidence>